<feature type="compositionally biased region" description="Pro residues" evidence="1">
    <location>
        <begin position="191"/>
        <end position="200"/>
    </location>
</feature>
<evidence type="ECO:0000313" key="2">
    <source>
        <dbReference type="EMBL" id="CBQ70194.1"/>
    </source>
</evidence>
<gene>
    <name evidence="2" type="ORF">sr16399</name>
</gene>
<feature type="compositionally biased region" description="Low complexity" evidence="1">
    <location>
        <begin position="98"/>
        <end position="109"/>
    </location>
</feature>
<reference evidence="2 3" key="1">
    <citation type="journal article" date="2010" name="Science">
        <title>Pathogenicity determinants in smut fungi revealed by genome comparison.</title>
        <authorList>
            <person name="Schirawski J."/>
            <person name="Mannhaupt G."/>
            <person name="Muench K."/>
            <person name="Brefort T."/>
            <person name="Schipper K."/>
            <person name="Doehlemann G."/>
            <person name="Di Stasio M."/>
            <person name="Roessel N."/>
            <person name="Mendoza-Mendoza A."/>
            <person name="Pester D."/>
            <person name="Mueller O."/>
            <person name="Winterberg B."/>
            <person name="Meyer E."/>
            <person name="Ghareeb H."/>
            <person name="Wollenberg T."/>
            <person name="Muensterkoetter M."/>
            <person name="Wong P."/>
            <person name="Walter M."/>
            <person name="Stukenbrock E."/>
            <person name="Gueldener U."/>
            <person name="Kahmann R."/>
        </authorList>
    </citation>
    <scope>NUCLEOTIDE SEQUENCE [LARGE SCALE GENOMIC DNA]</scope>
    <source>
        <strain evidence="3">SRZ2</strain>
    </source>
</reference>
<evidence type="ECO:0000313" key="3">
    <source>
        <dbReference type="Proteomes" id="UP000008867"/>
    </source>
</evidence>
<organism evidence="2 3">
    <name type="scientific">Sporisorium reilianum (strain SRZ2)</name>
    <name type="common">Maize head smut fungus</name>
    <dbReference type="NCBI Taxonomy" id="999809"/>
    <lineage>
        <taxon>Eukaryota</taxon>
        <taxon>Fungi</taxon>
        <taxon>Dikarya</taxon>
        <taxon>Basidiomycota</taxon>
        <taxon>Ustilaginomycotina</taxon>
        <taxon>Ustilaginomycetes</taxon>
        <taxon>Ustilaginales</taxon>
        <taxon>Ustilaginaceae</taxon>
        <taxon>Sporisorium</taxon>
    </lineage>
</organism>
<evidence type="ECO:0000256" key="1">
    <source>
        <dbReference type="SAM" id="MobiDB-lite"/>
    </source>
</evidence>
<dbReference type="HOGENOM" id="CLU_440869_0_0_1"/>
<dbReference type="Proteomes" id="UP000008867">
    <property type="component" value="Chromosome 19"/>
</dbReference>
<keyword evidence="3" id="KW-1185">Reference proteome</keyword>
<feature type="compositionally biased region" description="Basic residues" evidence="1">
    <location>
        <begin position="86"/>
        <end position="97"/>
    </location>
</feature>
<dbReference type="AlphaFoldDB" id="E6ZSI7"/>
<feature type="region of interest" description="Disordered" evidence="1">
    <location>
        <begin position="245"/>
        <end position="268"/>
    </location>
</feature>
<feature type="region of interest" description="Disordered" evidence="1">
    <location>
        <begin position="1"/>
        <end position="42"/>
    </location>
</feature>
<dbReference type="VEuPathDB" id="FungiDB:sr16399"/>
<accession>E6ZSI7</accession>
<dbReference type="EMBL" id="FQ311440">
    <property type="protein sequence ID" value="CBQ70194.1"/>
    <property type="molecule type" value="Genomic_DNA"/>
</dbReference>
<protein>
    <submittedName>
        <fullName evidence="2">Uncharacterized protein</fullName>
    </submittedName>
</protein>
<feature type="compositionally biased region" description="Low complexity" evidence="1">
    <location>
        <begin position="245"/>
        <end position="259"/>
    </location>
</feature>
<feature type="compositionally biased region" description="Low complexity" evidence="1">
    <location>
        <begin position="157"/>
        <end position="179"/>
    </location>
</feature>
<sequence>MRPNSGATLPINTLLSPSFANPSQHASLQPPHQQQQQPPSQPSVATRVCTKCYQCKPEDQFLSRQLQLRFVQACLSCRLEANAPRGLRRSRCGRPRRSASPSVSSVTSSELSSIAMRTCSVAAQPAQPHLSLTQSQPVPAPSQPVPSQPQNTWLQVPSTSHHPSQQTSQPSSQGQSSSRQPPPVVCYRNQPSPPPPPPPSNQSSAPAPAASQLLPSQGLFDQSIFFGQAPCFDLPHLREPLQPHTAAAASSLPPATAAAQPRSKPAAPASDFITRTALDARLERLTADLTESINTSQSSLRSQVESVHSAVERLLTAQTAPAAPAPVAPTTSQPPPAADLAAQCLAAHATTSSIPRQGAGLLAPSILPSATALPGGLAAGGPPYAGESASDCIFPWVTLEIADAIFHNCLTPMELVKLRNPANLATSDDGDDTSTTVKVASVPINIVKSSSSSSKTFLKTIPDTTTFAQVWVVYTTLRAASSSDPALRPALGQFLVKVIQFSCHYAWPTIAEYILTVCQKRFGYASALVWSQSNDKAYRDHLSITPLKQKGLSASTAQPKKASQSTVCYRYNSGNCNSSSCWHQRLCLSCNGGHPVKSCPRASQLPSAPSKTEAKAGGAQ</sequence>
<feature type="region of interest" description="Disordered" evidence="1">
    <location>
        <begin position="85"/>
        <end position="109"/>
    </location>
</feature>
<feature type="region of interest" description="Disordered" evidence="1">
    <location>
        <begin position="599"/>
        <end position="620"/>
    </location>
</feature>
<feature type="compositionally biased region" description="Low complexity" evidence="1">
    <location>
        <begin position="201"/>
        <end position="210"/>
    </location>
</feature>
<feature type="compositionally biased region" description="Low complexity" evidence="1">
    <location>
        <begin position="22"/>
        <end position="38"/>
    </location>
</feature>
<proteinExistence type="predicted"/>
<dbReference type="OrthoDB" id="2935496at2759"/>
<feature type="region of interest" description="Disordered" evidence="1">
    <location>
        <begin position="126"/>
        <end position="210"/>
    </location>
</feature>
<feature type="compositionally biased region" description="Polar residues" evidence="1">
    <location>
        <begin position="1"/>
        <end position="21"/>
    </location>
</feature>
<name>E6ZSI7_SPORE</name>
<feature type="compositionally biased region" description="Pro residues" evidence="1">
    <location>
        <begin position="138"/>
        <end position="147"/>
    </location>
</feature>